<proteinExistence type="predicted"/>
<evidence type="ECO:0000313" key="2">
    <source>
        <dbReference type="Proteomes" id="UP001050975"/>
    </source>
</evidence>
<evidence type="ECO:0000313" key="1">
    <source>
        <dbReference type="EMBL" id="GET38347.1"/>
    </source>
</evidence>
<comment type="caution">
    <text evidence="1">The sequence shown here is derived from an EMBL/GenBank/DDBJ whole genome shotgun (WGS) entry which is preliminary data.</text>
</comment>
<dbReference type="Proteomes" id="UP001050975">
    <property type="component" value="Unassembled WGS sequence"/>
</dbReference>
<dbReference type="AlphaFoldDB" id="A0AAV3XDC6"/>
<reference evidence="1" key="1">
    <citation type="submission" date="2019-10" db="EMBL/GenBank/DDBJ databases">
        <title>Draft genome sequece of Microseira wollei NIES-4236.</title>
        <authorList>
            <person name="Yamaguchi H."/>
            <person name="Suzuki S."/>
            <person name="Kawachi M."/>
        </authorList>
    </citation>
    <scope>NUCLEOTIDE SEQUENCE</scope>
    <source>
        <strain evidence="1">NIES-4236</strain>
    </source>
</reference>
<keyword evidence="2" id="KW-1185">Reference proteome</keyword>
<organism evidence="1 2">
    <name type="scientific">Microseira wollei NIES-4236</name>
    <dbReference type="NCBI Taxonomy" id="2530354"/>
    <lineage>
        <taxon>Bacteria</taxon>
        <taxon>Bacillati</taxon>
        <taxon>Cyanobacteriota</taxon>
        <taxon>Cyanophyceae</taxon>
        <taxon>Oscillatoriophycideae</taxon>
        <taxon>Aerosakkonematales</taxon>
        <taxon>Aerosakkonemataceae</taxon>
        <taxon>Microseira</taxon>
    </lineage>
</organism>
<protein>
    <submittedName>
        <fullName evidence="1">WD-repeat protein</fullName>
    </submittedName>
</protein>
<name>A0AAV3XDC6_9CYAN</name>
<dbReference type="EMBL" id="BLAY01000043">
    <property type="protein sequence ID" value="GET38347.1"/>
    <property type="molecule type" value="Genomic_DNA"/>
</dbReference>
<sequence>MRSMASLLVQMVRRLPLQVSDDTLVILWPVDRVLQPHKLQTEGCTWLGDYLRTNPKLDESDRQICNKISSSKSVV</sequence>
<accession>A0AAV3XDC6</accession>
<gene>
    <name evidence="1" type="ORF">MiSe_31030</name>
</gene>